<dbReference type="AlphaFoldDB" id="A0A3M2HYF2"/>
<dbReference type="PROSITE" id="PS50005">
    <property type="entry name" value="TPR"/>
    <property type="match status" value="1"/>
</dbReference>
<name>A0A3M2HYF2_9GAMM</name>
<evidence type="ECO:0000256" key="1">
    <source>
        <dbReference type="PROSITE-ProRule" id="PRU00339"/>
    </source>
</evidence>
<dbReference type="Proteomes" id="UP000275012">
    <property type="component" value="Unassembled WGS sequence"/>
</dbReference>
<dbReference type="Gene3D" id="1.25.40.10">
    <property type="entry name" value="Tetratricopeptide repeat domain"/>
    <property type="match status" value="1"/>
</dbReference>
<organism evidence="2 3">
    <name type="scientific">Solilutibacter pythonis</name>
    <dbReference type="NCBI Taxonomy" id="2483112"/>
    <lineage>
        <taxon>Bacteria</taxon>
        <taxon>Pseudomonadati</taxon>
        <taxon>Pseudomonadota</taxon>
        <taxon>Gammaproteobacteria</taxon>
        <taxon>Lysobacterales</taxon>
        <taxon>Lysobacteraceae</taxon>
        <taxon>Solilutibacter</taxon>
    </lineage>
</organism>
<keyword evidence="1" id="KW-0802">TPR repeat</keyword>
<gene>
    <name evidence="2" type="ORF">EBB59_02635</name>
</gene>
<evidence type="ECO:0000313" key="3">
    <source>
        <dbReference type="Proteomes" id="UP000275012"/>
    </source>
</evidence>
<dbReference type="OrthoDB" id="6007797at2"/>
<comment type="caution">
    <text evidence="2">The sequence shown here is derived from an EMBL/GenBank/DDBJ whole genome shotgun (WGS) entry which is preliminary data.</text>
</comment>
<dbReference type="SUPFAM" id="SSF48452">
    <property type="entry name" value="TPR-like"/>
    <property type="match status" value="1"/>
</dbReference>
<dbReference type="EMBL" id="RFLY01000003">
    <property type="protein sequence ID" value="RMH94078.1"/>
    <property type="molecule type" value="Genomic_DNA"/>
</dbReference>
<dbReference type="RefSeq" id="WP_122100601.1">
    <property type="nucleotide sequence ID" value="NZ_RFLY01000003.1"/>
</dbReference>
<protein>
    <submittedName>
        <fullName evidence="2">Uncharacterized protein</fullName>
    </submittedName>
</protein>
<accession>A0A3M2HYF2</accession>
<dbReference type="InterPro" id="IPR011990">
    <property type="entry name" value="TPR-like_helical_dom_sf"/>
</dbReference>
<proteinExistence type="predicted"/>
<dbReference type="InterPro" id="IPR019734">
    <property type="entry name" value="TPR_rpt"/>
</dbReference>
<sequence>MDFVKLDNEELLRLSLDAMNNGRDADSVIMLKTLLEREPGNVYAQYLLAAQHAQLGMMDRAEEEFRKTVEIAPELVSARFQLGQLLLLKGELNEARQVLNPLTVMHDALGAYARGLCAAGDEDVAASVRELEQGMALPQPIPALALDMKNLRDRLLGSQSNSATQELLVEEEPAIVPRFLGAYQGQGRH</sequence>
<feature type="repeat" description="TPR" evidence="1">
    <location>
        <begin position="42"/>
        <end position="75"/>
    </location>
</feature>
<reference evidence="2 3" key="1">
    <citation type="submission" date="2018-10" db="EMBL/GenBank/DDBJ databases">
        <title>Proposal of Lysobacter pythonis sp. nov. isolated from royal pythons (Python regius).</title>
        <authorList>
            <person name="Hans-Juergen B."/>
            <person name="Huptas C."/>
            <person name="Sandra B."/>
            <person name="Igor L."/>
            <person name="Joachim S."/>
            <person name="Siegfried S."/>
            <person name="Mareike W."/>
            <person name="Peter K."/>
        </authorList>
    </citation>
    <scope>NUCLEOTIDE SEQUENCE [LARGE SCALE GENOMIC DNA]</scope>
    <source>
        <strain evidence="2 3">4284/11</strain>
    </source>
</reference>
<keyword evidence="3" id="KW-1185">Reference proteome</keyword>
<evidence type="ECO:0000313" key="2">
    <source>
        <dbReference type="EMBL" id="RMH94078.1"/>
    </source>
</evidence>